<keyword evidence="5" id="KW-0966">Cell projection</keyword>
<dbReference type="Gene3D" id="1.10.287.210">
    <property type="match status" value="1"/>
</dbReference>
<gene>
    <name evidence="8" type="ORF">DUI87_34174</name>
</gene>
<dbReference type="PANTHER" id="PTHR23053:SF0">
    <property type="entry name" value="HYDROCEPHALUS-INDUCING PROTEIN HOMOLOG"/>
    <property type="match status" value="1"/>
</dbReference>
<dbReference type="GO" id="GO:1904158">
    <property type="term" value="P:axonemal central apparatus assembly"/>
    <property type="evidence" value="ECO:0007669"/>
    <property type="project" value="TreeGrafter"/>
</dbReference>
<organism evidence="8 9">
    <name type="scientific">Hirundo rustica rustica</name>
    <dbReference type="NCBI Taxonomy" id="333673"/>
    <lineage>
        <taxon>Eukaryota</taxon>
        <taxon>Metazoa</taxon>
        <taxon>Chordata</taxon>
        <taxon>Craniata</taxon>
        <taxon>Vertebrata</taxon>
        <taxon>Euteleostomi</taxon>
        <taxon>Archelosauria</taxon>
        <taxon>Archosauria</taxon>
        <taxon>Dinosauria</taxon>
        <taxon>Saurischia</taxon>
        <taxon>Theropoda</taxon>
        <taxon>Coelurosauria</taxon>
        <taxon>Aves</taxon>
        <taxon>Neognathae</taxon>
        <taxon>Neoaves</taxon>
        <taxon>Telluraves</taxon>
        <taxon>Australaves</taxon>
        <taxon>Passeriformes</taxon>
        <taxon>Sylvioidea</taxon>
        <taxon>Hirundinidae</taxon>
        <taxon>Hirundo</taxon>
    </lineage>
</organism>
<feature type="domain" description="HYDIN/VesB/CFA65-like Ig-like" evidence="7">
    <location>
        <begin position="262"/>
        <end position="354"/>
    </location>
</feature>
<dbReference type="OrthoDB" id="442692at2759"/>
<accession>A0A3M0IL70</accession>
<dbReference type="InterPro" id="IPR013783">
    <property type="entry name" value="Ig-like_fold"/>
</dbReference>
<dbReference type="InterPro" id="IPR053879">
    <property type="entry name" value="HYDIN_VesB_CFA65-like_Ig"/>
</dbReference>
<evidence type="ECO:0000256" key="5">
    <source>
        <dbReference type="ARBA" id="ARBA00023273"/>
    </source>
</evidence>
<dbReference type="STRING" id="333673.A0A3M0IL70"/>
<dbReference type="EMBL" id="QRBI01000288">
    <property type="protein sequence ID" value="RMB89435.1"/>
    <property type="molecule type" value="Genomic_DNA"/>
</dbReference>
<dbReference type="GO" id="GO:0005930">
    <property type="term" value="C:axoneme"/>
    <property type="evidence" value="ECO:0007669"/>
    <property type="project" value="TreeGrafter"/>
</dbReference>
<evidence type="ECO:0000256" key="3">
    <source>
        <dbReference type="ARBA" id="ARBA00022490"/>
    </source>
</evidence>
<comment type="subcellular location">
    <subcellularLocation>
        <location evidence="1">Cell projection</location>
        <location evidence="1">Cilium</location>
    </subcellularLocation>
    <subcellularLocation>
        <location evidence="2">Cytoplasm</location>
    </subcellularLocation>
</comment>
<feature type="domain" description="HYDIN/VesB/CFA65-like Ig-like" evidence="7">
    <location>
        <begin position="521"/>
        <end position="620"/>
    </location>
</feature>
<evidence type="ECO:0000313" key="9">
    <source>
        <dbReference type="Proteomes" id="UP000269221"/>
    </source>
</evidence>
<evidence type="ECO:0000259" key="7">
    <source>
        <dbReference type="Pfam" id="PF22544"/>
    </source>
</evidence>
<dbReference type="Gene3D" id="2.60.40.10">
    <property type="entry name" value="Immunoglobulins"/>
    <property type="match status" value="8"/>
</dbReference>
<sequence>MLNRIIRLQAVLEVISNNTALALDHISYQLAQTRAVVYQIRLAVDYLLADEGGICGKFNSSECCLEIDDKSELFPSKFQRENFLNEKNQASTGGSILPRIPDMCEPGQKVTPSAFQKEMSLTTKQRLARAKKLTLPQIVQPQAKHETSHHKSSATDPEQSSFQPCPPEVVFQNYSPGQVCEIPVLLRNRDKVPHLLKVTLESLPYFKLVGPNDVYRKVPPGLYTTVRILFTPAENKDYFHKLVCITEREEFIVPIRAIGARAILDFPDQLDFSECPVKYSTQKTLLVRNIGNRAAHYQLSTQSPFSVIPAMGALDIGDAMQVTVGYEPLKAGDCSTSLVVHYDTGEDTYTSLHGRAVDVAIGLDRNSVTFGETYITLSKRTTVRIHNLSDITARFQWKAVDTQGEEELKLRRYHRLCQLEKDKFRDLEACGVDTTRRELFPNLIRRLQSEKAKAQGDPVLFKNDIFSIEPKEGEIRPNCWAEISVFFKPREARVYEQAGYCDISGREKRLPLHLIGEGLGPRLRFSYEELDIGEVFLTANLRYKTILLNRGLIAAPFSLVPPTTAMGSCFTFLTQEGIVAPNGLQAIWISFRPTILGAFEERFQFSVAGSPTPANLTIKGFVMAPTLRFDVPTLHFGDVSYGECALGLHQSVRGFPRTLKCRLFNTSLVPLDVNLHIPGDGSGQPSVESTDQMLRLSSQSWRKEARGVMKPREFAISPCRVGVPAQGSADIQVALCSNTVGDYKLELVVDVDGVGKNVLALTLTARCIVPPLRVLNPAVWFDHCCLQTPYTEKLTLVNDSDFPGCYCLLPQEDKEKAAAWYSSSVPSGIIEAHSSVEIPITLEAQLVGECNVPAELAVFGREGSPLEILLECIGHGPVVCVRPKEINFGKIPVLRDRSKSLHLSNQSGIPAAFWAKMAGKRSCWRIVHSKGVIPPDCDLDLTVIANVNSTGKLQDKVKVFIENSLTIIVPVQAVGTRTTIVSNKPLGPKLDLGSHFSFSPCRYEFQLTNKGRHLHQLYWRTEGFHILRQSSCRPALGGTKSKGASQSPRPGHPVFKLQPPQIDLRPGQTVDMVLEGCSSTVQEVEERLLCHARVEKEKTKQIMQVDVTCKFIRPVVQISSRAITFRVEKKPTDILTLQYQPLSLKNTCSLPFSFVMDLEQPFQICSVDQQPLPADSKPMTLDVGEELHLCIQFNPAYKKDLNSWVAERVLRVRIMEHPHKEQITVRGEVYFPNLHLETQAVDFGCIISDTEQELYMEMTNCSPLPVQYYWSFLTDRKVNTIRSMIIVMLFSRFRPSPPKFKRQSSKKGVFLRRHCKIESVEKPAETPETTQDSVQEDPAQQAADVDYLEAEVFDVRPLFGVLQPGESELVTFTFFGHANIVARVTARCHVQGGPTYKVVVTGEASCPSYQLDVEEIDWGLQAFNKVLKAEVTLRNTGVVEFTYVVPNSSTGTAANPLPGVPVVVPTEGSIAPGKEQVLEVCYLPGKPGVFCRTFQVQVAYLDPAEIFLKGEGTLPGTTKHLPRMLKENEEILQEEEENPQEEEMESDTLTMTMDNGLIANALPWCDFGPDNPGDCGRLVERGLLVRCEMYDTDYMDHRD</sequence>
<feature type="compositionally biased region" description="Polar residues" evidence="6">
    <location>
        <begin position="154"/>
        <end position="163"/>
    </location>
</feature>
<evidence type="ECO:0000256" key="2">
    <source>
        <dbReference type="ARBA" id="ARBA00004496"/>
    </source>
</evidence>
<evidence type="ECO:0000313" key="8">
    <source>
        <dbReference type="EMBL" id="RMB89435.1"/>
    </source>
</evidence>
<keyword evidence="4" id="KW-0969">Cilium</keyword>
<dbReference type="PANTHER" id="PTHR23053">
    <property type="entry name" value="DLEC1 DELETED IN LUNG AND ESOPHAGEAL CANCER 1"/>
    <property type="match status" value="1"/>
</dbReference>
<dbReference type="InterPro" id="IPR033305">
    <property type="entry name" value="Hydin-like"/>
</dbReference>
<keyword evidence="9" id="KW-1185">Reference proteome</keyword>
<dbReference type="Proteomes" id="UP000269221">
    <property type="component" value="Unassembled WGS sequence"/>
</dbReference>
<dbReference type="SUPFAM" id="SSF58069">
    <property type="entry name" value="Virus ectodomain"/>
    <property type="match status" value="1"/>
</dbReference>
<dbReference type="GO" id="GO:0003341">
    <property type="term" value="P:cilium movement"/>
    <property type="evidence" value="ECO:0007669"/>
    <property type="project" value="TreeGrafter"/>
</dbReference>
<dbReference type="Pfam" id="PF22544">
    <property type="entry name" value="HYDIN_VesB_CFA65-like_Ig"/>
    <property type="match status" value="2"/>
</dbReference>
<protein>
    <recommendedName>
        <fullName evidence="7">HYDIN/VesB/CFA65-like Ig-like domain-containing protein</fullName>
    </recommendedName>
</protein>
<feature type="region of interest" description="Disordered" evidence="6">
    <location>
        <begin position="1321"/>
        <end position="1340"/>
    </location>
</feature>
<comment type="caution">
    <text evidence="8">The sequence shown here is derived from an EMBL/GenBank/DDBJ whole genome shotgun (WGS) entry which is preliminary data.</text>
</comment>
<evidence type="ECO:0000256" key="4">
    <source>
        <dbReference type="ARBA" id="ARBA00023069"/>
    </source>
</evidence>
<evidence type="ECO:0000256" key="6">
    <source>
        <dbReference type="SAM" id="MobiDB-lite"/>
    </source>
</evidence>
<reference evidence="8 9" key="1">
    <citation type="submission" date="2018-07" db="EMBL/GenBank/DDBJ databases">
        <title>A high quality draft genome assembly of the barn swallow (H. rustica rustica).</title>
        <authorList>
            <person name="Formenti G."/>
            <person name="Chiara M."/>
            <person name="Poveda L."/>
            <person name="Francoijs K.-J."/>
            <person name="Bonisoli-Alquati A."/>
            <person name="Canova L."/>
            <person name="Gianfranceschi L."/>
            <person name="Horner D.S."/>
            <person name="Saino N."/>
        </authorList>
    </citation>
    <scope>NUCLEOTIDE SEQUENCE [LARGE SCALE GENOMIC DNA]</scope>
    <source>
        <strain evidence="8">Chelidonia</strain>
        <tissue evidence="8">Blood</tissue>
    </source>
</reference>
<proteinExistence type="predicted"/>
<evidence type="ECO:0000256" key="1">
    <source>
        <dbReference type="ARBA" id="ARBA00004138"/>
    </source>
</evidence>
<feature type="region of interest" description="Disordered" evidence="6">
    <location>
        <begin position="138"/>
        <end position="163"/>
    </location>
</feature>
<keyword evidence="3" id="KW-0963">Cytoplasm</keyword>
<name>A0A3M0IL70_HIRRU</name>